<comment type="subcellular location">
    <subcellularLocation>
        <location evidence="1 8">Cell outer membrane</location>
        <topology evidence="1 8">Multi-pass membrane protein</topology>
    </subcellularLocation>
</comment>
<evidence type="ECO:0000256" key="8">
    <source>
        <dbReference type="PROSITE-ProRule" id="PRU01360"/>
    </source>
</evidence>
<dbReference type="InterPro" id="IPR036942">
    <property type="entry name" value="Beta-barrel_TonB_sf"/>
</dbReference>
<evidence type="ECO:0000259" key="9">
    <source>
        <dbReference type="Pfam" id="PF07715"/>
    </source>
</evidence>
<dbReference type="PANTHER" id="PTHR30069">
    <property type="entry name" value="TONB-DEPENDENT OUTER MEMBRANE RECEPTOR"/>
    <property type="match status" value="1"/>
</dbReference>
<dbReference type="GO" id="GO:0015344">
    <property type="term" value="F:siderophore uptake transmembrane transporter activity"/>
    <property type="evidence" value="ECO:0007669"/>
    <property type="project" value="TreeGrafter"/>
</dbReference>
<dbReference type="Proteomes" id="UP000285211">
    <property type="component" value="Unassembled WGS sequence"/>
</dbReference>
<dbReference type="GO" id="GO:0009279">
    <property type="term" value="C:cell outer membrane"/>
    <property type="evidence" value="ECO:0007669"/>
    <property type="project" value="UniProtKB-SubCell"/>
</dbReference>
<keyword evidence="3 8" id="KW-1134">Transmembrane beta strand</keyword>
<keyword evidence="6 8" id="KW-0472">Membrane</keyword>
<keyword evidence="2 8" id="KW-0813">Transport</keyword>
<gene>
    <name evidence="10" type="ORF">EOD40_00525</name>
</gene>
<organism evidence="10 11">
    <name type="scientific">Flavobacterium sufflavum</name>
    <dbReference type="NCBI Taxonomy" id="1921138"/>
    <lineage>
        <taxon>Bacteria</taxon>
        <taxon>Pseudomonadati</taxon>
        <taxon>Bacteroidota</taxon>
        <taxon>Flavobacteriia</taxon>
        <taxon>Flavobacteriales</taxon>
        <taxon>Flavobacteriaceae</taxon>
        <taxon>Flavobacterium</taxon>
    </lineage>
</organism>
<dbReference type="Gene3D" id="2.40.170.20">
    <property type="entry name" value="TonB-dependent receptor, beta-barrel domain"/>
    <property type="match status" value="1"/>
</dbReference>
<dbReference type="EMBL" id="SACJ01000001">
    <property type="protein sequence ID" value="RVT79630.1"/>
    <property type="molecule type" value="Genomic_DNA"/>
</dbReference>
<evidence type="ECO:0000256" key="5">
    <source>
        <dbReference type="ARBA" id="ARBA00022729"/>
    </source>
</evidence>
<comment type="caution">
    <text evidence="10">The sequence shown here is derived from an EMBL/GenBank/DDBJ whole genome shotgun (WGS) entry which is preliminary data.</text>
</comment>
<evidence type="ECO:0000256" key="2">
    <source>
        <dbReference type="ARBA" id="ARBA00022448"/>
    </source>
</evidence>
<evidence type="ECO:0000256" key="3">
    <source>
        <dbReference type="ARBA" id="ARBA00022452"/>
    </source>
</evidence>
<dbReference type="Pfam" id="PF07715">
    <property type="entry name" value="Plug"/>
    <property type="match status" value="1"/>
</dbReference>
<comment type="similarity">
    <text evidence="8">Belongs to the TonB-dependent receptor family.</text>
</comment>
<proteinExistence type="inferred from homology"/>
<evidence type="ECO:0000313" key="11">
    <source>
        <dbReference type="Proteomes" id="UP000285211"/>
    </source>
</evidence>
<dbReference type="PROSITE" id="PS00018">
    <property type="entry name" value="EF_HAND_1"/>
    <property type="match status" value="1"/>
</dbReference>
<feature type="domain" description="TonB-dependent receptor plug" evidence="9">
    <location>
        <begin position="227"/>
        <end position="347"/>
    </location>
</feature>
<dbReference type="Gene3D" id="2.60.40.1120">
    <property type="entry name" value="Carboxypeptidase-like, regulatory domain"/>
    <property type="match status" value="1"/>
</dbReference>
<reference evidence="10 11" key="1">
    <citation type="submission" date="2019-01" db="EMBL/GenBank/DDBJ databases">
        <authorList>
            <person name="Chen W.-M."/>
        </authorList>
    </citation>
    <scope>NUCLEOTIDE SEQUENCE [LARGE SCALE GENOMIC DNA]</scope>
    <source>
        <strain evidence="10 11">BBQ-12</strain>
    </source>
</reference>
<dbReference type="GO" id="GO:0044718">
    <property type="term" value="P:siderophore transmembrane transport"/>
    <property type="evidence" value="ECO:0007669"/>
    <property type="project" value="TreeGrafter"/>
</dbReference>
<dbReference type="Pfam" id="PF13715">
    <property type="entry name" value="CarbopepD_reg_2"/>
    <property type="match status" value="1"/>
</dbReference>
<dbReference type="InterPro" id="IPR008969">
    <property type="entry name" value="CarboxyPept-like_regulatory"/>
</dbReference>
<keyword evidence="7 8" id="KW-0998">Cell outer membrane</keyword>
<name>A0A437L2U0_9FLAO</name>
<dbReference type="PROSITE" id="PS52016">
    <property type="entry name" value="TONB_DEPENDENT_REC_3"/>
    <property type="match status" value="1"/>
</dbReference>
<dbReference type="NCBIfam" id="TIGR04057">
    <property type="entry name" value="SusC_RagA_signa"/>
    <property type="match status" value="1"/>
</dbReference>
<sequence length="1150" mass="126732">MHKFMEIKLTNTFFLFGKRLLMIIMKTYIFLCCTTIFALSPVNLISQNSKVKIEEDKTLTVDQVFDIIMNQTDYKFFYEEGLFKDLPKIKVKKGVENTNKLLNRSLSNGHFSVVITDNNAVIVKEKSPDTPKEIQQLSISGKVVDETGMPLPGASILKKGTTNATTTDFEGKFSIKAIKGDVLLISFIGYVQKEVLVDSQKDITVSLKPEVSSLNEIVVIGYGTQKKENVSGAVSQIKTKDIPKAANSSINQLLAGRAAGLQARQTSSEPGGNIDISIRGRGNPLIIIDGIQMPTTGLEASNSNIANELNNVRRGGFAGLSPEDIESIEVLKDASASIYGVNAGDGVILITTKKGKEGQMRINYNGSTSVVNNMKYLKTLSSSEYMKTYNMFSKDKFLFDNAMTPYGTKTPDLAAYNGAYSPFSEQDIQNPEFNTNWLDKVLKVGSIANHSLSINGGSGKLVYYASGSYFNQQGNVVNSSMERFTGKANLSFKINKFLTLNTNFNASKAEFGNTQSGWSTGGAGAQSFAGVQAAVAYPANLPVYNTNGEFSRFANIGNPVSLLDIKDKTNFTSFLTNLSLDIAIIPDVLTGKLIYGNTAETSTRDFFVPKSTFYFEQNTARGSFNEAKRQWQTYEATLALKKSILNDNVVVDAVFGLGEYPKESYGFGAAGAGMLDAINTANLGSATTQTTISSYKEKSKTRSYFARSSFEVLNKYVLQLGIRHDGYSGFFPQNKFASFPSASFAWKASKESFLQNIECIDLLKFRGSIGVTGAIPSTFVGSAYAAYIPDSYAIRFNDGSVSYIPYTLSNIDRPELNWPKTIMKNIGMDLTLFKNRVSLSVDLFRDDVTRLITYASTDPLGFLATQPINGAHQVRKGWDITLDTKNYKSDKFKWSTTLNLSHVDFRWKDRFPNYVQSTYQGIPYDGINDPVNSIYAFKTNGILQIGQAVPAYQPAKASYPGSPIFVDSNNDGVIDGKDIVRFNASPDINIGLGNTFNYGDFDLSVFFYGQFGAYGNNQLLSWTNPLRIVTKDQAGIREINQVWSASNPDGKYPGVSYNESSLALPVGTDVRIQKRDFVRCRNITLGYNFNSKVLKNYIKDLRFYVDVQNPFVFTKFEIGDPEVDSQGNSAGLAAPYPMVRTCSLGINVNF</sequence>
<dbReference type="InterPro" id="IPR039426">
    <property type="entry name" value="TonB-dep_rcpt-like"/>
</dbReference>
<dbReference type="InterPro" id="IPR023997">
    <property type="entry name" value="TonB-dep_OMP_SusC/RagA_CS"/>
</dbReference>
<evidence type="ECO:0000256" key="1">
    <source>
        <dbReference type="ARBA" id="ARBA00004571"/>
    </source>
</evidence>
<evidence type="ECO:0000256" key="4">
    <source>
        <dbReference type="ARBA" id="ARBA00022692"/>
    </source>
</evidence>
<dbReference type="NCBIfam" id="TIGR04056">
    <property type="entry name" value="OMP_RagA_SusC"/>
    <property type="match status" value="1"/>
</dbReference>
<dbReference type="SUPFAM" id="SSF56935">
    <property type="entry name" value="Porins"/>
    <property type="match status" value="1"/>
</dbReference>
<dbReference type="AlphaFoldDB" id="A0A437L2U0"/>
<dbReference type="InterPro" id="IPR037066">
    <property type="entry name" value="Plug_dom_sf"/>
</dbReference>
<dbReference type="OrthoDB" id="9768177at2"/>
<accession>A0A437L2U0</accession>
<protein>
    <submittedName>
        <fullName evidence="10">SusC/RagA family TonB-linked outer membrane protein</fullName>
    </submittedName>
</protein>
<dbReference type="Gene3D" id="2.170.130.10">
    <property type="entry name" value="TonB-dependent receptor, plug domain"/>
    <property type="match status" value="1"/>
</dbReference>
<keyword evidence="4 8" id="KW-0812">Transmembrane</keyword>
<evidence type="ECO:0000313" key="10">
    <source>
        <dbReference type="EMBL" id="RVT79630.1"/>
    </source>
</evidence>
<dbReference type="InterPro" id="IPR012910">
    <property type="entry name" value="Plug_dom"/>
</dbReference>
<keyword evidence="11" id="KW-1185">Reference proteome</keyword>
<dbReference type="InterPro" id="IPR023996">
    <property type="entry name" value="TonB-dep_OMP_SusC/RagA"/>
</dbReference>
<keyword evidence="5" id="KW-0732">Signal</keyword>
<dbReference type="PANTHER" id="PTHR30069:SF29">
    <property type="entry name" value="HEMOGLOBIN AND HEMOGLOBIN-HAPTOGLOBIN-BINDING PROTEIN 1-RELATED"/>
    <property type="match status" value="1"/>
</dbReference>
<dbReference type="InterPro" id="IPR018247">
    <property type="entry name" value="EF_Hand_1_Ca_BS"/>
</dbReference>
<dbReference type="SUPFAM" id="SSF49464">
    <property type="entry name" value="Carboxypeptidase regulatory domain-like"/>
    <property type="match status" value="1"/>
</dbReference>
<evidence type="ECO:0000256" key="6">
    <source>
        <dbReference type="ARBA" id="ARBA00023136"/>
    </source>
</evidence>
<evidence type="ECO:0000256" key="7">
    <source>
        <dbReference type="ARBA" id="ARBA00023237"/>
    </source>
</evidence>